<accession>A0A8H4RYR6</accession>
<dbReference type="FunFam" id="3.30.160.60:FF:000475">
    <property type="entry name" value="zinc finger protein 32 isoform X1"/>
    <property type="match status" value="1"/>
</dbReference>
<feature type="compositionally biased region" description="Basic and acidic residues" evidence="12">
    <location>
        <begin position="88"/>
        <end position="116"/>
    </location>
</feature>
<dbReference type="InterPro" id="IPR036236">
    <property type="entry name" value="Znf_C2H2_sf"/>
</dbReference>
<dbReference type="GO" id="GO:0000978">
    <property type="term" value="F:RNA polymerase II cis-regulatory region sequence-specific DNA binding"/>
    <property type="evidence" value="ECO:0007669"/>
    <property type="project" value="TreeGrafter"/>
</dbReference>
<keyword evidence="8" id="KW-0238">DNA-binding</keyword>
<comment type="subcellular location">
    <subcellularLocation>
        <location evidence="1">Nucleus</location>
    </subcellularLocation>
</comment>
<dbReference type="PANTHER" id="PTHR14003">
    <property type="entry name" value="TRANSCRIPTIONAL REPRESSOR PROTEIN YY"/>
    <property type="match status" value="1"/>
</dbReference>
<sequence>MEQHRRLHTGEKPYKCKYCDKSFPQQSACTIHERVHTKIKPLICEFCGARFSESSNLAKHRKTHGEKGIHVCQILGCNKAFHRSDQLKRHLASHDRRAKKLESRALKVADGDKESESTPTLTSSEISEEMEMLELGG</sequence>
<evidence type="ECO:0000313" key="15">
    <source>
        <dbReference type="Proteomes" id="UP000566819"/>
    </source>
</evidence>
<evidence type="ECO:0000256" key="11">
    <source>
        <dbReference type="PROSITE-ProRule" id="PRU00042"/>
    </source>
</evidence>
<dbReference type="AlphaFoldDB" id="A0A8H4RYR6"/>
<gene>
    <name evidence="14" type="ORF">G7Y89_g631</name>
</gene>
<organism evidence="14 15">
    <name type="scientific">Cudoniella acicularis</name>
    <dbReference type="NCBI Taxonomy" id="354080"/>
    <lineage>
        <taxon>Eukaryota</taxon>
        <taxon>Fungi</taxon>
        <taxon>Dikarya</taxon>
        <taxon>Ascomycota</taxon>
        <taxon>Pezizomycotina</taxon>
        <taxon>Leotiomycetes</taxon>
        <taxon>Helotiales</taxon>
        <taxon>Tricladiaceae</taxon>
        <taxon>Cudoniella</taxon>
    </lineage>
</organism>
<dbReference type="GO" id="GO:0005667">
    <property type="term" value="C:transcription regulator complex"/>
    <property type="evidence" value="ECO:0007669"/>
    <property type="project" value="TreeGrafter"/>
</dbReference>
<evidence type="ECO:0000256" key="1">
    <source>
        <dbReference type="ARBA" id="ARBA00004123"/>
    </source>
</evidence>
<dbReference type="Gene3D" id="3.30.160.60">
    <property type="entry name" value="Classic Zinc Finger"/>
    <property type="match status" value="3"/>
</dbReference>
<feature type="domain" description="C2H2-type" evidence="13">
    <location>
        <begin position="42"/>
        <end position="64"/>
    </location>
</feature>
<feature type="compositionally biased region" description="Acidic residues" evidence="12">
    <location>
        <begin position="126"/>
        <end position="137"/>
    </location>
</feature>
<dbReference type="GO" id="GO:0005634">
    <property type="term" value="C:nucleus"/>
    <property type="evidence" value="ECO:0007669"/>
    <property type="project" value="UniProtKB-SubCell"/>
</dbReference>
<dbReference type="EMBL" id="JAAMPI010000023">
    <property type="protein sequence ID" value="KAF4637434.1"/>
    <property type="molecule type" value="Genomic_DNA"/>
</dbReference>
<evidence type="ECO:0000256" key="5">
    <source>
        <dbReference type="ARBA" id="ARBA00022771"/>
    </source>
</evidence>
<dbReference type="GO" id="GO:0000981">
    <property type="term" value="F:DNA-binding transcription factor activity, RNA polymerase II-specific"/>
    <property type="evidence" value="ECO:0007669"/>
    <property type="project" value="TreeGrafter"/>
</dbReference>
<evidence type="ECO:0000256" key="3">
    <source>
        <dbReference type="ARBA" id="ARBA00022723"/>
    </source>
</evidence>
<evidence type="ECO:0000259" key="13">
    <source>
        <dbReference type="PROSITE" id="PS50157"/>
    </source>
</evidence>
<evidence type="ECO:0000256" key="6">
    <source>
        <dbReference type="ARBA" id="ARBA00022833"/>
    </source>
</evidence>
<keyword evidence="5 11" id="KW-0863">Zinc-finger</keyword>
<dbReference type="InterPro" id="IPR013087">
    <property type="entry name" value="Znf_C2H2_type"/>
</dbReference>
<evidence type="ECO:0000256" key="10">
    <source>
        <dbReference type="ARBA" id="ARBA00023242"/>
    </source>
</evidence>
<comment type="similarity">
    <text evidence="2">Belongs to the krueppel C2H2-type zinc-finger protein family.</text>
</comment>
<dbReference type="PANTHER" id="PTHR14003:SF20">
    <property type="entry name" value="FINGER DOMAIN PROTEIN, PUTATIVE (AFU_ORTHOLOGUE AFUA_4G10380)-RELATED"/>
    <property type="match status" value="1"/>
</dbReference>
<protein>
    <recommendedName>
        <fullName evidence="13">C2H2-type domain-containing protein</fullName>
    </recommendedName>
</protein>
<evidence type="ECO:0000256" key="9">
    <source>
        <dbReference type="ARBA" id="ARBA00023163"/>
    </source>
</evidence>
<reference evidence="14 15" key="1">
    <citation type="submission" date="2020-03" db="EMBL/GenBank/DDBJ databases">
        <title>Draft Genome Sequence of Cudoniella acicularis.</title>
        <authorList>
            <person name="Buettner E."/>
            <person name="Kellner H."/>
        </authorList>
    </citation>
    <scope>NUCLEOTIDE SEQUENCE [LARGE SCALE GENOMIC DNA]</scope>
    <source>
        <strain evidence="14 15">DSM 108380</strain>
    </source>
</reference>
<evidence type="ECO:0000313" key="14">
    <source>
        <dbReference type="EMBL" id="KAF4637434.1"/>
    </source>
</evidence>
<evidence type="ECO:0000256" key="4">
    <source>
        <dbReference type="ARBA" id="ARBA00022737"/>
    </source>
</evidence>
<evidence type="ECO:0000256" key="2">
    <source>
        <dbReference type="ARBA" id="ARBA00006991"/>
    </source>
</evidence>
<dbReference type="FunFam" id="3.30.160.60:FF:000322">
    <property type="entry name" value="GDNF-inducible zinc finger protein 1"/>
    <property type="match status" value="1"/>
</dbReference>
<keyword evidence="6" id="KW-0862">Zinc</keyword>
<keyword evidence="15" id="KW-1185">Reference proteome</keyword>
<keyword evidence="3" id="KW-0479">Metal-binding</keyword>
<evidence type="ECO:0000256" key="8">
    <source>
        <dbReference type="ARBA" id="ARBA00023125"/>
    </source>
</evidence>
<evidence type="ECO:0000256" key="7">
    <source>
        <dbReference type="ARBA" id="ARBA00023015"/>
    </source>
</evidence>
<comment type="caution">
    <text evidence="14">The sequence shown here is derived from an EMBL/GenBank/DDBJ whole genome shotgun (WGS) entry which is preliminary data.</text>
</comment>
<name>A0A8H4RYR6_9HELO</name>
<dbReference type="PROSITE" id="PS50157">
    <property type="entry name" value="ZINC_FINGER_C2H2_2"/>
    <property type="match status" value="3"/>
</dbReference>
<dbReference type="SMART" id="SM00355">
    <property type="entry name" value="ZnF_C2H2"/>
    <property type="match status" value="3"/>
</dbReference>
<dbReference type="GO" id="GO:0000785">
    <property type="term" value="C:chromatin"/>
    <property type="evidence" value="ECO:0007669"/>
    <property type="project" value="TreeGrafter"/>
</dbReference>
<feature type="domain" description="C2H2-type" evidence="13">
    <location>
        <begin position="14"/>
        <end position="41"/>
    </location>
</feature>
<dbReference type="SUPFAM" id="SSF57667">
    <property type="entry name" value="beta-beta-alpha zinc fingers"/>
    <property type="match status" value="2"/>
</dbReference>
<dbReference type="Proteomes" id="UP000566819">
    <property type="component" value="Unassembled WGS sequence"/>
</dbReference>
<dbReference type="GO" id="GO:0008270">
    <property type="term" value="F:zinc ion binding"/>
    <property type="evidence" value="ECO:0007669"/>
    <property type="project" value="UniProtKB-KW"/>
</dbReference>
<keyword evidence="10" id="KW-0539">Nucleus</keyword>
<feature type="region of interest" description="Disordered" evidence="12">
    <location>
        <begin position="88"/>
        <end position="137"/>
    </location>
</feature>
<proteinExistence type="inferred from homology"/>
<keyword evidence="7" id="KW-0805">Transcription regulation</keyword>
<dbReference type="OrthoDB" id="3437960at2759"/>
<keyword evidence="9" id="KW-0804">Transcription</keyword>
<keyword evidence="4" id="KW-0677">Repeat</keyword>
<feature type="domain" description="C2H2-type" evidence="13">
    <location>
        <begin position="70"/>
        <end position="99"/>
    </location>
</feature>
<evidence type="ECO:0000256" key="12">
    <source>
        <dbReference type="SAM" id="MobiDB-lite"/>
    </source>
</evidence>
<dbReference type="Pfam" id="PF00096">
    <property type="entry name" value="zf-C2H2"/>
    <property type="match status" value="3"/>
</dbReference>
<dbReference type="PROSITE" id="PS00028">
    <property type="entry name" value="ZINC_FINGER_C2H2_1"/>
    <property type="match status" value="3"/>
</dbReference>